<protein>
    <submittedName>
        <fullName evidence="1">Uncharacterized protein</fullName>
    </submittedName>
</protein>
<accession>A0A409X309</accession>
<reference evidence="1 2" key="1">
    <citation type="journal article" date="2018" name="Evol. Lett.">
        <title>Horizontal gene cluster transfer increased hallucinogenic mushroom diversity.</title>
        <authorList>
            <person name="Reynolds H.T."/>
            <person name="Vijayakumar V."/>
            <person name="Gluck-Thaler E."/>
            <person name="Korotkin H.B."/>
            <person name="Matheny P.B."/>
            <person name="Slot J.C."/>
        </authorList>
    </citation>
    <scope>NUCLEOTIDE SEQUENCE [LARGE SCALE GENOMIC DNA]</scope>
    <source>
        <strain evidence="1 2">2631</strain>
    </source>
</reference>
<organism evidence="1 2">
    <name type="scientific">Psilocybe cyanescens</name>
    <dbReference type="NCBI Taxonomy" id="93625"/>
    <lineage>
        <taxon>Eukaryota</taxon>
        <taxon>Fungi</taxon>
        <taxon>Dikarya</taxon>
        <taxon>Basidiomycota</taxon>
        <taxon>Agaricomycotina</taxon>
        <taxon>Agaricomycetes</taxon>
        <taxon>Agaricomycetidae</taxon>
        <taxon>Agaricales</taxon>
        <taxon>Agaricineae</taxon>
        <taxon>Strophariaceae</taxon>
        <taxon>Psilocybe</taxon>
    </lineage>
</organism>
<evidence type="ECO:0000313" key="2">
    <source>
        <dbReference type="Proteomes" id="UP000283269"/>
    </source>
</evidence>
<proteinExistence type="predicted"/>
<comment type="caution">
    <text evidence="1">The sequence shown here is derived from an EMBL/GenBank/DDBJ whole genome shotgun (WGS) entry which is preliminary data.</text>
</comment>
<dbReference type="Proteomes" id="UP000283269">
    <property type="component" value="Unassembled WGS sequence"/>
</dbReference>
<keyword evidence="2" id="KW-1185">Reference proteome</keyword>
<name>A0A409X309_PSICY</name>
<dbReference type="InParanoid" id="A0A409X309"/>
<evidence type="ECO:0000313" key="1">
    <source>
        <dbReference type="EMBL" id="PPQ85148.1"/>
    </source>
</evidence>
<dbReference type="EMBL" id="NHYD01002744">
    <property type="protein sequence ID" value="PPQ85148.1"/>
    <property type="molecule type" value="Genomic_DNA"/>
</dbReference>
<sequence>MNHAGKGIWFYWNHYKECKAAIKRAKEINNSGNWPIDIPSYCEEHIIEVFIGKSAWHQNYGTPFTSVKDYYPDLVDWLENPEAPKEKNKIFWGVDKADYTIADLKEFLENQGTLLVKNSEFQAVSSKSRLDSQELAKEK</sequence>
<dbReference type="AlphaFoldDB" id="A0A409X309"/>
<gene>
    <name evidence="1" type="ORF">CVT25_004112</name>
</gene>
<dbReference type="OrthoDB" id="3064827at2759"/>